<dbReference type="InterPro" id="IPR005180">
    <property type="entry name" value="DUF302"/>
</dbReference>
<dbReference type="InterPro" id="IPR035923">
    <property type="entry name" value="TT1751-like_sf"/>
</dbReference>
<feature type="domain" description="DUF302" evidence="1">
    <location>
        <begin position="34"/>
        <end position="93"/>
    </location>
</feature>
<dbReference type="AlphaFoldDB" id="A0A7M1B4I8"/>
<name>A0A7M1B4I8_9BACT</name>
<evidence type="ECO:0000313" key="2">
    <source>
        <dbReference type="EMBL" id="QOP44565.1"/>
    </source>
</evidence>
<protein>
    <submittedName>
        <fullName evidence="2">DUF302 domain-containing protein</fullName>
    </submittedName>
</protein>
<organism evidence="2 3">
    <name type="scientific">Sulfurimonas sediminis</name>
    <dbReference type="NCBI Taxonomy" id="2590020"/>
    <lineage>
        <taxon>Bacteria</taxon>
        <taxon>Pseudomonadati</taxon>
        <taxon>Campylobacterota</taxon>
        <taxon>Epsilonproteobacteria</taxon>
        <taxon>Campylobacterales</taxon>
        <taxon>Sulfurimonadaceae</taxon>
        <taxon>Sulfurimonas</taxon>
    </lineage>
</organism>
<proteinExistence type="predicted"/>
<dbReference type="CDD" id="cd14797">
    <property type="entry name" value="DUF302"/>
    <property type="match status" value="1"/>
</dbReference>
<dbReference type="KEGG" id="ssei:FJR45_11685"/>
<dbReference type="SUPFAM" id="SSF103247">
    <property type="entry name" value="TT1751-like"/>
    <property type="match status" value="1"/>
</dbReference>
<dbReference type="PIRSF" id="PIRSF021774">
    <property type="entry name" value="UCP021774"/>
    <property type="match status" value="1"/>
</dbReference>
<dbReference type="Gene3D" id="3.30.310.70">
    <property type="entry name" value="TT1751-like domain"/>
    <property type="match status" value="1"/>
</dbReference>
<dbReference type="Proteomes" id="UP000593719">
    <property type="component" value="Chromosome"/>
</dbReference>
<dbReference type="InterPro" id="IPR016796">
    <property type="entry name" value="UCP021774"/>
</dbReference>
<evidence type="ECO:0000259" key="1">
    <source>
        <dbReference type="Pfam" id="PF03625"/>
    </source>
</evidence>
<dbReference type="EMBL" id="CP041235">
    <property type="protein sequence ID" value="QOP44565.1"/>
    <property type="molecule type" value="Genomic_DNA"/>
</dbReference>
<evidence type="ECO:0000313" key="3">
    <source>
        <dbReference type="Proteomes" id="UP000593719"/>
    </source>
</evidence>
<keyword evidence="3" id="KW-1185">Reference proteome</keyword>
<dbReference type="PANTHER" id="PTHR38342:SF1">
    <property type="entry name" value="SLR5037 PROTEIN"/>
    <property type="match status" value="1"/>
</dbReference>
<dbReference type="RefSeq" id="WP_193150692.1">
    <property type="nucleotide sequence ID" value="NZ_CP041235.1"/>
</dbReference>
<gene>
    <name evidence="2" type="ORF">FJR45_11685</name>
</gene>
<reference evidence="2 3" key="1">
    <citation type="submission" date="2019-06" db="EMBL/GenBank/DDBJ databases">
        <title>Sulfurimonas gotlandica sp. nov., a chemoautotrophic and psychrotolerant epsilonproteobacterium isolated from a pelagic redoxcline, and an emended description of the genus Sulfurimonas.</title>
        <authorList>
            <person name="Wang S."/>
            <person name="Jiang L."/>
            <person name="Shao Z."/>
        </authorList>
    </citation>
    <scope>NUCLEOTIDE SEQUENCE [LARGE SCALE GENOMIC DNA]</scope>
    <source>
        <strain evidence="2 3">S2-6</strain>
    </source>
</reference>
<dbReference type="Pfam" id="PF03625">
    <property type="entry name" value="DUF302"/>
    <property type="match status" value="1"/>
</dbReference>
<accession>A0A7M1B4I8</accession>
<dbReference type="PANTHER" id="PTHR38342">
    <property type="entry name" value="SLR5037 PROTEIN"/>
    <property type="match status" value="1"/>
</dbReference>
<sequence length="126" mass="13995">MIYKTQTNTPLETVKAEIQDKAKALGFGVLGSYDFQNILHNKGFELDTPITVYELCNPPAANMALNAIPDISVYLPCRISVYEQNGVTVLATIGIEDILNAVDVDDDFKQHMGEIFNNLRTLMDTL</sequence>